<dbReference type="EMBL" id="CM047901">
    <property type="protein sequence ID" value="KAJ0096717.1"/>
    <property type="molecule type" value="Genomic_DNA"/>
</dbReference>
<protein>
    <submittedName>
        <fullName evidence="1">Uncharacterized protein</fullName>
    </submittedName>
</protein>
<evidence type="ECO:0000313" key="2">
    <source>
        <dbReference type="Proteomes" id="UP001164250"/>
    </source>
</evidence>
<reference evidence="2" key="1">
    <citation type="journal article" date="2023" name="G3 (Bethesda)">
        <title>Genome assembly and association tests identify interacting loci associated with vigor, precocity, and sex in interspecific pistachio rootstocks.</title>
        <authorList>
            <person name="Palmer W."/>
            <person name="Jacygrad E."/>
            <person name="Sagayaradj S."/>
            <person name="Cavanaugh K."/>
            <person name="Han R."/>
            <person name="Bertier L."/>
            <person name="Beede B."/>
            <person name="Kafkas S."/>
            <person name="Golino D."/>
            <person name="Preece J."/>
            <person name="Michelmore R."/>
        </authorList>
    </citation>
    <scope>NUCLEOTIDE SEQUENCE [LARGE SCALE GENOMIC DNA]</scope>
</reference>
<sequence>MVQIQLRFSWSLGKMWRVNYVSSMDLVLSSSKSNGEIQEQGVASGEGRGTAFLVMP</sequence>
<organism evidence="1 2">
    <name type="scientific">Pistacia atlantica</name>
    <dbReference type="NCBI Taxonomy" id="434234"/>
    <lineage>
        <taxon>Eukaryota</taxon>
        <taxon>Viridiplantae</taxon>
        <taxon>Streptophyta</taxon>
        <taxon>Embryophyta</taxon>
        <taxon>Tracheophyta</taxon>
        <taxon>Spermatophyta</taxon>
        <taxon>Magnoliopsida</taxon>
        <taxon>eudicotyledons</taxon>
        <taxon>Gunneridae</taxon>
        <taxon>Pentapetalae</taxon>
        <taxon>rosids</taxon>
        <taxon>malvids</taxon>
        <taxon>Sapindales</taxon>
        <taxon>Anacardiaceae</taxon>
        <taxon>Pistacia</taxon>
    </lineage>
</organism>
<keyword evidence="2" id="KW-1185">Reference proteome</keyword>
<comment type="caution">
    <text evidence="1">The sequence shown here is derived from an EMBL/GenBank/DDBJ whole genome shotgun (WGS) entry which is preliminary data.</text>
</comment>
<evidence type="ECO:0000313" key="1">
    <source>
        <dbReference type="EMBL" id="KAJ0096717.1"/>
    </source>
</evidence>
<accession>A0ACC1BCQ5</accession>
<name>A0ACC1BCQ5_9ROSI</name>
<proteinExistence type="predicted"/>
<dbReference type="Proteomes" id="UP001164250">
    <property type="component" value="Chromosome 5"/>
</dbReference>
<gene>
    <name evidence="1" type="ORF">Patl1_28406</name>
</gene>